<proteinExistence type="predicted"/>
<sequence length="286" mass="29046">MRVLILSALLACAAAAPSGAIITPLASVLAPAVAIPAAIPTIPPGDLEAAAINAQVEAEDRARALADKERELAEQAAAATEDKTVEVVSEVKEKADDSVWTEEEKKWQALEALNVAQAKLQGAMAGYDGAIAANAPALAKSALAGAVLVPAPYIPTAVFAAPGIVAPVAKAAEPAKLETEEPKPETPTEVAAPLIETKSSLPEGEKTEAVAIEAEKPAAPKPAESEIKPVAIPFSSLLAAQPLALAAPWTLGLAPIALPYAASTTVINGQLVGGQVLAPTVLKTQW</sequence>
<feature type="chain" id="PRO_5045913905" description="Pupal cuticle protein PCP52-like" evidence="2">
    <location>
        <begin position="16"/>
        <end position="286"/>
    </location>
</feature>
<keyword evidence="2" id="KW-0732">Signal</keyword>
<reference evidence="3 4" key="1">
    <citation type="submission" date="2021-06" db="EMBL/GenBank/DDBJ databases">
        <title>A haploid diamondback moth (Plutella xylostella L.) genome assembly resolves 31 chromosomes and identifies a diamide resistance mutation.</title>
        <authorList>
            <person name="Ward C.M."/>
            <person name="Perry K.D."/>
            <person name="Baker G."/>
            <person name="Powis K."/>
            <person name="Heckel D.G."/>
            <person name="Baxter S.W."/>
        </authorList>
    </citation>
    <scope>NUCLEOTIDE SEQUENCE [LARGE SCALE GENOMIC DNA]</scope>
    <source>
        <strain evidence="3 4">LV</strain>
        <tissue evidence="3">Single pupa</tissue>
    </source>
</reference>
<gene>
    <name evidence="3" type="ORF">JYU34_001082</name>
</gene>
<dbReference type="Proteomes" id="UP000823941">
    <property type="component" value="Chromosome 2"/>
</dbReference>
<evidence type="ECO:0000313" key="3">
    <source>
        <dbReference type="EMBL" id="KAG7312711.1"/>
    </source>
</evidence>
<dbReference type="EMBL" id="JAHIBW010000002">
    <property type="protein sequence ID" value="KAG7312711.1"/>
    <property type="molecule type" value="Genomic_DNA"/>
</dbReference>
<evidence type="ECO:0000256" key="2">
    <source>
        <dbReference type="SAM" id="SignalP"/>
    </source>
</evidence>
<evidence type="ECO:0000256" key="1">
    <source>
        <dbReference type="SAM" id="Coils"/>
    </source>
</evidence>
<feature type="coiled-coil region" evidence="1">
    <location>
        <begin position="55"/>
        <end position="82"/>
    </location>
</feature>
<protein>
    <recommendedName>
        <fullName evidence="5">Pupal cuticle protein PCP52-like</fullName>
    </recommendedName>
</protein>
<accession>A0ABQ7R5Y0</accession>
<organism evidence="3 4">
    <name type="scientific">Plutella xylostella</name>
    <name type="common">Diamondback moth</name>
    <name type="synonym">Plutella maculipennis</name>
    <dbReference type="NCBI Taxonomy" id="51655"/>
    <lineage>
        <taxon>Eukaryota</taxon>
        <taxon>Metazoa</taxon>
        <taxon>Ecdysozoa</taxon>
        <taxon>Arthropoda</taxon>
        <taxon>Hexapoda</taxon>
        <taxon>Insecta</taxon>
        <taxon>Pterygota</taxon>
        <taxon>Neoptera</taxon>
        <taxon>Endopterygota</taxon>
        <taxon>Lepidoptera</taxon>
        <taxon>Glossata</taxon>
        <taxon>Ditrysia</taxon>
        <taxon>Yponomeutoidea</taxon>
        <taxon>Plutellidae</taxon>
        <taxon>Plutella</taxon>
    </lineage>
</organism>
<evidence type="ECO:0000313" key="4">
    <source>
        <dbReference type="Proteomes" id="UP000823941"/>
    </source>
</evidence>
<feature type="signal peptide" evidence="2">
    <location>
        <begin position="1"/>
        <end position="15"/>
    </location>
</feature>
<keyword evidence="4" id="KW-1185">Reference proteome</keyword>
<name>A0ABQ7R5Y0_PLUXY</name>
<evidence type="ECO:0008006" key="5">
    <source>
        <dbReference type="Google" id="ProtNLM"/>
    </source>
</evidence>
<comment type="caution">
    <text evidence="3">The sequence shown here is derived from an EMBL/GenBank/DDBJ whole genome shotgun (WGS) entry which is preliminary data.</text>
</comment>
<keyword evidence="1" id="KW-0175">Coiled coil</keyword>